<comment type="caution">
    <text evidence="4">The sequence shown here is derived from an EMBL/GenBank/DDBJ whole genome shotgun (WGS) entry which is preliminary data.</text>
</comment>
<keyword evidence="1" id="KW-0175">Coiled coil</keyword>
<gene>
    <name evidence="4" type="ORF">B0H66DRAFT_538676</name>
</gene>
<feature type="compositionally biased region" description="Low complexity" evidence="2">
    <location>
        <begin position="82"/>
        <end position="93"/>
    </location>
</feature>
<proteinExistence type="predicted"/>
<evidence type="ECO:0000256" key="2">
    <source>
        <dbReference type="SAM" id="MobiDB-lite"/>
    </source>
</evidence>
<feature type="compositionally biased region" description="Polar residues" evidence="2">
    <location>
        <begin position="546"/>
        <end position="560"/>
    </location>
</feature>
<dbReference type="PROSITE" id="PS00036">
    <property type="entry name" value="BZIP_BASIC"/>
    <property type="match status" value="1"/>
</dbReference>
<dbReference type="AlphaFoldDB" id="A0AAE0HTG9"/>
<reference evidence="4" key="2">
    <citation type="submission" date="2023-06" db="EMBL/GenBank/DDBJ databases">
        <authorList>
            <consortium name="Lawrence Berkeley National Laboratory"/>
            <person name="Haridas S."/>
            <person name="Hensen N."/>
            <person name="Bonometti L."/>
            <person name="Westerberg I."/>
            <person name="Brannstrom I.O."/>
            <person name="Guillou S."/>
            <person name="Cros-Aarteil S."/>
            <person name="Calhoun S."/>
            <person name="Kuo A."/>
            <person name="Mondo S."/>
            <person name="Pangilinan J."/>
            <person name="Riley R."/>
            <person name="Labutti K."/>
            <person name="Andreopoulos B."/>
            <person name="Lipzen A."/>
            <person name="Chen C."/>
            <person name="Yanf M."/>
            <person name="Daum C."/>
            <person name="Ng V."/>
            <person name="Clum A."/>
            <person name="Steindorff A."/>
            <person name="Ohm R."/>
            <person name="Martin F."/>
            <person name="Silar P."/>
            <person name="Natvig D."/>
            <person name="Lalanne C."/>
            <person name="Gautier V."/>
            <person name="Ament-Velasquez S.L."/>
            <person name="Kruys A."/>
            <person name="Hutchinson M.I."/>
            <person name="Powell A.J."/>
            <person name="Barry K."/>
            <person name="Miller A.N."/>
            <person name="Grigoriev I.V."/>
            <person name="Debuchy R."/>
            <person name="Gladieux P."/>
            <person name="Thoren M.H."/>
            <person name="Johannesson H."/>
        </authorList>
    </citation>
    <scope>NUCLEOTIDE SEQUENCE</scope>
    <source>
        <strain evidence="4">CBS 118394</strain>
    </source>
</reference>
<feature type="compositionally biased region" description="Gly residues" evidence="2">
    <location>
        <begin position="186"/>
        <end position="195"/>
    </location>
</feature>
<evidence type="ECO:0000259" key="3">
    <source>
        <dbReference type="PROSITE" id="PS00036"/>
    </source>
</evidence>
<feature type="compositionally biased region" description="Low complexity" evidence="2">
    <location>
        <begin position="173"/>
        <end position="185"/>
    </location>
</feature>
<feature type="region of interest" description="Disordered" evidence="2">
    <location>
        <begin position="78"/>
        <end position="223"/>
    </location>
</feature>
<evidence type="ECO:0000256" key="1">
    <source>
        <dbReference type="SAM" id="Coils"/>
    </source>
</evidence>
<keyword evidence="5" id="KW-1185">Reference proteome</keyword>
<evidence type="ECO:0000313" key="5">
    <source>
        <dbReference type="Proteomes" id="UP001283341"/>
    </source>
</evidence>
<feature type="compositionally biased region" description="Polar residues" evidence="2">
    <location>
        <begin position="109"/>
        <end position="124"/>
    </location>
</feature>
<dbReference type="EMBL" id="JAUEDM010000009">
    <property type="protein sequence ID" value="KAK3312386.1"/>
    <property type="molecule type" value="Genomic_DNA"/>
</dbReference>
<sequence length="669" mass="73590">MAAEQQQLHWAHQHTLQSHLESLRLPEQQSQHTPQSEQQLLGLLDIRHYTQPSTQDQYLVGLLEAQGYTQTQQVKELEMATSQHPQQHKQQPSARTLASRSETPDHQSPRPSSSTSDVKTNRQNDGVGVGAGGRRAGQVTLGNAGVTKRKSDGGGGAGAGGGNKAGGNTARTARASSHGHASGSSAGAGLGGGEDGSNAPRHTQRVQITEDMTPDQKARAEEHNKTVDAWIDDRVRNNQSAKRSRLKKMMYIVDMDNTIKEYQRNVIEFKQAYDLCMDIISKHNLQAEMAFIPPPILWERPEVPREQEIDVAEHRAKLEREVEGGNLVHLGLGFAEKVARLVNRFTGPANDDEIARALEEHRRKAEEYERKEAQYQAQMQEHERKLDEIKDKIREVQKQQADCRAAAEKFQGRGQVEDKGKGRAEDAMMDAAMPLVPSQGQTPAGGVPFLVYPGQGQQPQYSAWVPVPGGPPLPQQQGAQLVPTQIQHDSLPQVGNDFLDRGKMERDDSMPVVTLGEEGVIPCDFDRDIDEWRKSQEVESKRSEGQESTANVQKNPNQLQPQLFGTPAGYYDHAQSTMARDSVFLERSPTVVSDAVLYTPGNEASSNNFGAPLQPIYRDAPFPPTTTQGWPGHLCEHCPSPGIVGGGPNGQVTVAAWQAQPQEQRAGME</sequence>
<evidence type="ECO:0000313" key="4">
    <source>
        <dbReference type="EMBL" id="KAK3312386.1"/>
    </source>
</evidence>
<feature type="domain" description="BZIP" evidence="3">
    <location>
        <begin position="234"/>
        <end position="247"/>
    </location>
</feature>
<dbReference type="InterPro" id="IPR004827">
    <property type="entry name" value="bZIP"/>
</dbReference>
<accession>A0AAE0HTG9</accession>
<organism evidence="4 5">
    <name type="scientific">Apodospora peruviana</name>
    <dbReference type="NCBI Taxonomy" id="516989"/>
    <lineage>
        <taxon>Eukaryota</taxon>
        <taxon>Fungi</taxon>
        <taxon>Dikarya</taxon>
        <taxon>Ascomycota</taxon>
        <taxon>Pezizomycotina</taxon>
        <taxon>Sordariomycetes</taxon>
        <taxon>Sordariomycetidae</taxon>
        <taxon>Sordariales</taxon>
        <taxon>Lasiosphaeriaceae</taxon>
        <taxon>Apodospora</taxon>
    </lineage>
</organism>
<feature type="compositionally biased region" description="Basic and acidic residues" evidence="2">
    <location>
        <begin position="214"/>
        <end position="223"/>
    </location>
</feature>
<reference evidence="4" key="1">
    <citation type="journal article" date="2023" name="Mol. Phylogenet. Evol.">
        <title>Genome-scale phylogeny and comparative genomics of the fungal order Sordariales.</title>
        <authorList>
            <person name="Hensen N."/>
            <person name="Bonometti L."/>
            <person name="Westerberg I."/>
            <person name="Brannstrom I.O."/>
            <person name="Guillou S."/>
            <person name="Cros-Aarteil S."/>
            <person name="Calhoun S."/>
            <person name="Haridas S."/>
            <person name="Kuo A."/>
            <person name="Mondo S."/>
            <person name="Pangilinan J."/>
            <person name="Riley R."/>
            <person name="LaButti K."/>
            <person name="Andreopoulos B."/>
            <person name="Lipzen A."/>
            <person name="Chen C."/>
            <person name="Yan M."/>
            <person name="Daum C."/>
            <person name="Ng V."/>
            <person name="Clum A."/>
            <person name="Steindorff A."/>
            <person name="Ohm R.A."/>
            <person name="Martin F."/>
            <person name="Silar P."/>
            <person name="Natvig D.O."/>
            <person name="Lalanne C."/>
            <person name="Gautier V."/>
            <person name="Ament-Velasquez S.L."/>
            <person name="Kruys A."/>
            <person name="Hutchinson M.I."/>
            <person name="Powell A.J."/>
            <person name="Barry K."/>
            <person name="Miller A.N."/>
            <person name="Grigoriev I.V."/>
            <person name="Debuchy R."/>
            <person name="Gladieux P."/>
            <person name="Hiltunen Thoren M."/>
            <person name="Johannesson H."/>
        </authorList>
    </citation>
    <scope>NUCLEOTIDE SEQUENCE</scope>
    <source>
        <strain evidence="4">CBS 118394</strain>
    </source>
</reference>
<feature type="coiled-coil region" evidence="1">
    <location>
        <begin position="351"/>
        <end position="409"/>
    </location>
</feature>
<feature type="region of interest" description="Disordered" evidence="2">
    <location>
        <begin position="534"/>
        <end position="560"/>
    </location>
</feature>
<name>A0AAE0HTG9_9PEZI</name>
<dbReference type="Proteomes" id="UP001283341">
    <property type="component" value="Unassembled WGS sequence"/>
</dbReference>
<feature type="compositionally biased region" description="Basic and acidic residues" evidence="2">
    <location>
        <begin position="534"/>
        <end position="545"/>
    </location>
</feature>
<dbReference type="GO" id="GO:0003700">
    <property type="term" value="F:DNA-binding transcription factor activity"/>
    <property type="evidence" value="ECO:0007669"/>
    <property type="project" value="InterPro"/>
</dbReference>
<feature type="compositionally biased region" description="Gly residues" evidence="2">
    <location>
        <begin position="153"/>
        <end position="165"/>
    </location>
</feature>
<protein>
    <recommendedName>
        <fullName evidence="3">BZIP domain-containing protein</fullName>
    </recommendedName>
</protein>